<sequence>MYSHTNNSNCQRTFKQQITLRREQIAARSFQWYNILPQYPAFILTEMVNLPNDEDDEINSVGQSLPLNMVDKYQVKKKLMPILRKITSTNVDVVQNYTVLTIKSCSQMMEKICEYILELQENGFSETKEECLQDMIDHEK</sequence>
<comment type="caution">
    <text evidence="1">The sequence shown here is derived from an EMBL/GenBank/DDBJ whole genome shotgun (WGS) entry which is preliminary data.</text>
</comment>
<keyword evidence="2" id="KW-1185">Reference proteome</keyword>
<proteinExistence type="predicted"/>
<dbReference type="AlphaFoldDB" id="A0A6A4PNP6"/>
<protein>
    <submittedName>
        <fullName evidence="1">Uncharacterized protein</fullName>
    </submittedName>
</protein>
<reference evidence="2" key="1">
    <citation type="journal article" date="2020" name="Nat. Commun.">
        <title>Genome sequence of the cluster root forming white lupin.</title>
        <authorList>
            <person name="Hufnagel B."/>
            <person name="Marques A."/>
            <person name="Soriano A."/>
            <person name="Marques L."/>
            <person name="Divol F."/>
            <person name="Doumas P."/>
            <person name="Sallet E."/>
            <person name="Mancinotti D."/>
            <person name="Carrere S."/>
            <person name="Marande W."/>
            <person name="Arribat S."/>
            <person name="Keller J."/>
            <person name="Huneau C."/>
            <person name="Blein T."/>
            <person name="Aime D."/>
            <person name="Laguerre M."/>
            <person name="Taylor J."/>
            <person name="Schubert V."/>
            <person name="Nelson M."/>
            <person name="Geu-Flores F."/>
            <person name="Crespi M."/>
            <person name="Gallardo-Guerrero K."/>
            <person name="Delaux P.-M."/>
            <person name="Salse J."/>
            <person name="Berges H."/>
            <person name="Guyot R."/>
            <person name="Gouzy J."/>
            <person name="Peret B."/>
        </authorList>
    </citation>
    <scope>NUCLEOTIDE SEQUENCE [LARGE SCALE GENOMIC DNA]</scope>
    <source>
        <strain evidence="2">cv. Amiga</strain>
    </source>
</reference>
<dbReference type="EMBL" id="WOCE01000012">
    <property type="protein sequence ID" value="KAE9602874.1"/>
    <property type="molecule type" value="Genomic_DNA"/>
</dbReference>
<gene>
    <name evidence="1" type="ORF">Lalb_Chr12g0204191</name>
</gene>
<organism evidence="1 2">
    <name type="scientific">Lupinus albus</name>
    <name type="common">White lupine</name>
    <name type="synonym">Lupinus termis</name>
    <dbReference type="NCBI Taxonomy" id="3870"/>
    <lineage>
        <taxon>Eukaryota</taxon>
        <taxon>Viridiplantae</taxon>
        <taxon>Streptophyta</taxon>
        <taxon>Embryophyta</taxon>
        <taxon>Tracheophyta</taxon>
        <taxon>Spermatophyta</taxon>
        <taxon>Magnoliopsida</taxon>
        <taxon>eudicotyledons</taxon>
        <taxon>Gunneridae</taxon>
        <taxon>Pentapetalae</taxon>
        <taxon>rosids</taxon>
        <taxon>fabids</taxon>
        <taxon>Fabales</taxon>
        <taxon>Fabaceae</taxon>
        <taxon>Papilionoideae</taxon>
        <taxon>50 kb inversion clade</taxon>
        <taxon>genistoids sensu lato</taxon>
        <taxon>core genistoids</taxon>
        <taxon>Genisteae</taxon>
        <taxon>Lupinus</taxon>
    </lineage>
</organism>
<accession>A0A6A4PNP6</accession>
<dbReference type="Proteomes" id="UP000447434">
    <property type="component" value="Chromosome 12"/>
</dbReference>
<evidence type="ECO:0000313" key="1">
    <source>
        <dbReference type="EMBL" id="KAE9602874.1"/>
    </source>
</evidence>
<name>A0A6A4PNP6_LUPAL</name>
<evidence type="ECO:0000313" key="2">
    <source>
        <dbReference type="Proteomes" id="UP000447434"/>
    </source>
</evidence>